<comment type="caution">
    <text evidence="2">The sequence shown here is derived from an EMBL/GenBank/DDBJ whole genome shotgun (WGS) entry which is preliminary data.</text>
</comment>
<dbReference type="GO" id="GO:0008168">
    <property type="term" value="F:methyltransferase activity"/>
    <property type="evidence" value="ECO:0007669"/>
    <property type="project" value="UniProtKB-KW"/>
</dbReference>
<protein>
    <submittedName>
        <fullName evidence="2">Class I SAM-dependent methyltransferase</fullName>
    </submittedName>
</protein>
<gene>
    <name evidence="2" type="ORF">ACFQL9_17060</name>
</gene>
<dbReference type="Gene3D" id="3.40.50.150">
    <property type="entry name" value="Vaccinia Virus protein VP39"/>
    <property type="match status" value="1"/>
</dbReference>
<dbReference type="RefSeq" id="WP_284031212.1">
    <property type="nucleotide sequence ID" value="NZ_CP126154.1"/>
</dbReference>
<dbReference type="GO" id="GO:0032259">
    <property type="term" value="P:methylation"/>
    <property type="evidence" value="ECO:0007669"/>
    <property type="project" value="UniProtKB-KW"/>
</dbReference>
<proteinExistence type="predicted"/>
<dbReference type="GeneID" id="81126082"/>
<feature type="region of interest" description="Disordered" evidence="1">
    <location>
        <begin position="1"/>
        <end position="36"/>
    </location>
</feature>
<evidence type="ECO:0000313" key="3">
    <source>
        <dbReference type="Proteomes" id="UP001596461"/>
    </source>
</evidence>
<accession>A0ABD5WDL4</accession>
<dbReference type="EMBL" id="JBHTAH010000022">
    <property type="protein sequence ID" value="MFC7071357.1"/>
    <property type="molecule type" value="Genomic_DNA"/>
</dbReference>
<keyword evidence="2" id="KW-0489">Methyltransferase</keyword>
<evidence type="ECO:0000256" key="1">
    <source>
        <dbReference type="SAM" id="MobiDB-lite"/>
    </source>
</evidence>
<evidence type="ECO:0000313" key="2">
    <source>
        <dbReference type="EMBL" id="MFC7071357.1"/>
    </source>
</evidence>
<organism evidence="2 3">
    <name type="scientific">Halobaculum lipolyticum</name>
    <dbReference type="NCBI Taxonomy" id="3032001"/>
    <lineage>
        <taxon>Archaea</taxon>
        <taxon>Methanobacteriati</taxon>
        <taxon>Methanobacteriota</taxon>
        <taxon>Stenosarchaea group</taxon>
        <taxon>Halobacteria</taxon>
        <taxon>Halobacteriales</taxon>
        <taxon>Haloferacaceae</taxon>
        <taxon>Halobaculum</taxon>
    </lineage>
</organism>
<reference evidence="2 3" key="1">
    <citation type="journal article" date="2019" name="Int. J. Syst. Evol. Microbiol.">
        <title>The Global Catalogue of Microorganisms (GCM) 10K type strain sequencing project: providing services to taxonomists for standard genome sequencing and annotation.</title>
        <authorList>
            <consortium name="The Broad Institute Genomics Platform"/>
            <consortium name="The Broad Institute Genome Sequencing Center for Infectious Disease"/>
            <person name="Wu L."/>
            <person name="Ma J."/>
        </authorList>
    </citation>
    <scope>NUCLEOTIDE SEQUENCE [LARGE SCALE GENOMIC DNA]</scope>
    <source>
        <strain evidence="2 3">DT31</strain>
    </source>
</reference>
<name>A0ABD5WDL4_9EURY</name>
<dbReference type="SUPFAM" id="SSF53335">
    <property type="entry name" value="S-adenosyl-L-methionine-dependent methyltransferases"/>
    <property type="match status" value="1"/>
</dbReference>
<keyword evidence="3" id="KW-1185">Reference proteome</keyword>
<feature type="region of interest" description="Disordered" evidence="1">
    <location>
        <begin position="200"/>
        <end position="222"/>
    </location>
</feature>
<feature type="compositionally biased region" description="Low complexity" evidence="1">
    <location>
        <begin position="13"/>
        <end position="34"/>
    </location>
</feature>
<keyword evidence="2" id="KW-0808">Transferase</keyword>
<dbReference type="InterPro" id="IPR029063">
    <property type="entry name" value="SAM-dependent_MTases_sf"/>
</dbReference>
<sequence length="222" mass="24289">MSRMGVDADDRTPAVAADGPAADGPAADGDPGAGTARLNLGCGDDYREGWHNVDVAASVAPDEVVDLAERPWPWPDDAWTHVRAEHVLEHLDPVPWDELTRVLAPGGRLELVYPIGHTRFEDPSHAGFWNYHTAEALVGDRAHGHQFVAGLTLVSREVEWDLSIRSRLLRLWVRWHLFRDGPGPWLSQVPGLYGEVRAEYVPASPERTRDDGSDGPTTGGDG</sequence>
<feature type="compositionally biased region" description="Basic and acidic residues" evidence="1">
    <location>
        <begin position="1"/>
        <end position="12"/>
    </location>
</feature>
<dbReference type="Proteomes" id="UP001596461">
    <property type="component" value="Unassembled WGS sequence"/>
</dbReference>
<dbReference type="AlphaFoldDB" id="A0ABD5WDL4"/>